<dbReference type="Proteomes" id="UP000054729">
    <property type="component" value="Unassembled WGS sequence"/>
</dbReference>
<evidence type="ECO:0000313" key="4">
    <source>
        <dbReference type="Proteomes" id="UP000054729"/>
    </source>
</evidence>
<dbReference type="PATRIC" id="fig|66969.6.peg.1985"/>
<organism evidence="3 4">
    <name type="scientific">Legionella waltersii</name>
    <dbReference type="NCBI Taxonomy" id="66969"/>
    <lineage>
        <taxon>Bacteria</taxon>
        <taxon>Pseudomonadati</taxon>
        <taxon>Pseudomonadota</taxon>
        <taxon>Gammaproteobacteria</taxon>
        <taxon>Legionellales</taxon>
        <taxon>Legionellaceae</taxon>
        <taxon>Legionella</taxon>
    </lineage>
</organism>
<evidence type="ECO:0000256" key="1">
    <source>
        <dbReference type="SAM" id="Coils"/>
    </source>
</evidence>
<dbReference type="Pfam" id="PF10975">
    <property type="entry name" value="DUF2802"/>
    <property type="match status" value="1"/>
</dbReference>
<sequence>MINIILSLNVIVLVFVINFLLLHRKRIIELQERASSLEKTSNQINKDHPMLINADLFFSKQIKEITQQLISMDNQIQELANVRQNDGAYEHALRILEMGGSREEIVNSCHLSNAEADLLMNLQAYRTAINQQT</sequence>
<keyword evidence="2" id="KW-1133">Transmembrane helix</keyword>
<evidence type="ECO:0000256" key="2">
    <source>
        <dbReference type="SAM" id="Phobius"/>
    </source>
</evidence>
<dbReference type="AlphaFoldDB" id="A0A0W1AAK4"/>
<evidence type="ECO:0008006" key="5">
    <source>
        <dbReference type="Google" id="ProtNLM"/>
    </source>
</evidence>
<keyword evidence="1" id="KW-0175">Coiled coil</keyword>
<keyword evidence="4" id="KW-1185">Reference proteome</keyword>
<proteinExistence type="predicted"/>
<reference evidence="3 4" key="1">
    <citation type="submission" date="2015-11" db="EMBL/GenBank/DDBJ databases">
        <title>Genomic analysis of 38 Legionella species identifies large and diverse effector repertoires.</title>
        <authorList>
            <person name="Burstein D."/>
            <person name="Amaro F."/>
            <person name="Zusman T."/>
            <person name="Lifshitz Z."/>
            <person name="Cohen O."/>
            <person name="Gilbert J.A."/>
            <person name="Pupko T."/>
            <person name="Shuman H.A."/>
            <person name="Segal G."/>
        </authorList>
    </citation>
    <scope>NUCLEOTIDE SEQUENCE [LARGE SCALE GENOMIC DNA]</scope>
    <source>
        <strain evidence="3 4">ATCC 51914</strain>
    </source>
</reference>
<dbReference type="InterPro" id="IPR021244">
    <property type="entry name" value="DUF2802"/>
</dbReference>
<gene>
    <name evidence="3" type="ORF">Lwal_1824</name>
</gene>
<keyword evidence="2" id="KW-0472">Membrane</keyword>
<dbReference type="EMBL" id="LNZB01000041">
    <property type="protein sequence ID" value="KTD78389.1"/>
    <property type="molecule type" value="Genomic_DNA"/>
</dbReference>
<comment type="caution">
    <text evidence="3">The sequence shown here is derived from an EMBL/GenBank/DDBJ whole genome shotgun (WGS) entry which is preliminary data.</text>
</comment>
<evidence type="ECO:0000313" key="3">
    <source>
        <dbReference type="EMBL" id="KTD78389.1"/>
    </source>
</evidence>
<feature type="transmembrane region" description="Helical" evidence="2">
    <location>
        <begin position="6"/>
        <end position="23"/>
    </location>
</feature>
<dbReference type="RefSeq" id="WP_058480480.1">
    <property type="nucleotide sequence ID" value="NZ_CAAAIQ010000004.1"/>
</dbReference>
<protein>
    <recommendedName>
        <fullName evidence="5">DUF2802 domain-containing protein</fullName>
    </recommendedName>
</protein>
<feature type="coiled-coil region" evidence="1">
    <location>
        <begin position="20"/>
        <end position="82"/>
    </location>
</feature>
<accession>A0A0W1AAK4</accession>
<dbReference type="OrthoDB" id="5652296at2"/>
<dbReference type="STRING" id="66969.Lwal_1824"/>
<name>A0A0W1AAK4_9GAMM</name>
<keyword evidence="2" id="KW-0812">Transmembrane</keyword>